<protein>
    <submittedName>
        <fullName evidence="2">16157_t:CDS:1</fullName>
    </submittedName>
</protein>
<dbReference type="AlphaFoldDB" id="A0A9N8Z9Y1"/>
<organism evidence="2 3">
    <name type="scientific">Funneliformis mosseae</name>
    <name type="common">Endomycorrhizal fungus</name>
    <name type="synonym">Glomus mosseae</name>
    <dbReference type="NCBI Taxonomy" id="27381"/>
    <lineage>
        <taxon>Eukaryota</taxon>
        <taxon>Fungi</taxon>
        <taxon>Fungi incertae sedis</taxon>
        <taxon>Mucoromycota</taxon>
        <taxon>Glomeromycotina</taxon>
        <taxon>Glomeromycetes</taxon>
        <taxon>Glomerales</taxon>
        <taxon>Glomeraceae</taxon>
        <taxon>Funneliformis</taxon>
    </lineage>
</organism>
<feature type="signal peptide" evidence="1">
    <location>
        <begin position="1"/>
        <end position="25"/>
    </location>
</feature>
<dbReference type="EMBL" id="CAJVPP010000472">
    <property type="protein sequence ID" value="CAG8485865.1"/>
    <property type="molecule type" value="Genomic_DNA"/>
</dbReference>
<dbReference type="Proteomes" id="UP000789375">
    <property type="component" value="Unassembled WGS sequence"/>
</dbReference>
<name>A0A9N8Z9Y1_FUNMO</name>
<evidence type="ECO:0000313" key="3">
    <source>
        <dbReference type="Proteomes" id="UP000789375"/>
    </source>
</evidence>
<comment type="caution">
    <text evidence="2">The sequence shown here is derived from an EMBL/GenBank/DDBJ whole genome shotgun (WGS) entry which is preliminary data.</text>
</comment>
<evidence type="ECO:0000313" key="2">
    <source>
        <dbReference type="EMBL" id="CAG8485865.1"/>
    </source>
</evidence>
<proteinExistence type="predicted"/>
<feature type="chain" id="PRO_5040384348" evidence="1">
    <location>
        <begin position="26"/>
        <end position="157"/>
    </location>
</feature>
<keyword evidence="1" id="KW-0732">Signal</keyword>
<gene>
    <name evidence="2" type="ORF">FMOSSE_LOCUS3268</name>
</gene>
<sequence length="157" mass="17708">MFFKIYFNFIIILLLDISYFQGGHSRRHGHSHGGPSIPGLVINTIQNKYLWRCLDSAINPLYLSECNRGPSQIKFHIELLHQSYPGCAKPFKIYGAGGTDSFTIHPNERPKDCLSAPFKEGDPVFVVDCLVKDDIQTLGISWELLNTIVIVPETDDD</sequence>
<keyword evidence="3" id="KW-1185">Reference proteome</keyword>
<accession>A0A9N8Z9Y1</accession>
<evidence type="ECO:0000256" key="1">
    <source>
        <dbReference type="SAM" id="SignalP"/>
    </source>
</evidence>
<reference evidence="2" key="1">
    <citation type="submission" date="2021-06" db="EMBL/GenBank/DDBJ databases">
        <authorList>
            <person name="Kallberg Y."/>
            <person name="Tangrot J."/>
            <person name="Rosling A."/>
        </authorList>
    </citation>
    <scope>NUCLEOTIDE SEQUENCE</scope>
    <source>
        <strain evidence="2">87-6 pot B 2015</strain>
    </source>
</reference>